<evidence type="ECO:0008006" key="2">
    <source>
        <dbReference type="Google" id="ProtNLM"/>
    </source>
</evidence>
<dbReference type="InterPro" id="IPR026325">
    <property type="entry name" value="DUF932"/>
</dbReference>
<gene>
    <name evidence="1" type="ORF">LCGC14_0799230</name>
</gene>
<accession>A0A0F9PQ59</accession>
<protein>
    <recommendedName>
        <fullName evidence="2">DUF932 domain-containing protein</fullName>
    </recommendedName>
</protein>
<proteinExistence type="predicted"/>
<name>A0A0F9PQ59_9ZZZZ</name>
<dbReference type="Pfam" id="PF06067">
    <property type="entry name" value="DUF932"/>
    <property type="match status" value="1"/>
</dbReference>
<comment type="caution">
    <text evidence="1">The sequence shown here is derived from an EMBL/GenBank/DDBJ whole genome shotgun (WGS) entry which is preliminary data.</text>
</comment>
<sequence length="250" mass="28105">MLNFSIYCGGEKLEREELVNVETPRATSSHVPVPHSDYIDMIEDAFRTVGLAFGEQAHAVAREGKQYFGMAEVVGDIGKHAKWATVAGFRGSHDKSIARELVIGDQVFVCDNLCFFGEIKFGRKHTTNIMRDLPDLIHGAVAQIKSRSEDQAVRYERYQVAQLKDSVVNHTIIQMLRQGVINTQRVEKVVNEYYEPSHVEHLNDNGERTIWTLHNAVTESLKGIGPNSLPRRTIQLQTLLDQATDYALAA</sequence>
<organism evidence="1">
    <name type="scientific">marine sediment metagenome</name>
    <dbReference type="NCBI Taxonomy" id="412755"/>
    <lineage>
        <taxon>unclassified sequences</taxon>
        <taxon>metagenomes</taxon>
        <taxon>ecological metagenomes</taxon>
    </lineage>
</organism>
<dbReference type="AlphaFoldDB" id="A0A0F9PQ59"/>
<evidence type="ECO:0000313" key="1">
    <source>
        <dbReference type="EMBL" id="KKN33900.1"/>
    </source>
</evidence>
<dbReference type="EMBL" id="LAZR01002143">
    <property type="protein sequence ID" value="KKN33900.1"/>
    <property type="molecule type" value="Genomic_DNA"/>
</dbReference>
<reference evidence="1" key="1">
    <citation type="journal article" date="2015" name="Nature">
        <title>Complex archaea that bridge the gap between prokaryotes and eukaryotes.</title>
        <authorList>
            <person name="Spang A."/>
            <person name="Saw J.H."/>
            <person name="Jorgensen S.L."/>
            <person name="Zaremba-Niedzwiedzka K."/>
            <person name="Martijn J."/>
            <person name="Lind A.E."/>
            <person name="van Eijk R."/>
            <person name="Schleper C."/>
            <person name="Guy L."/>
            <person name="Ettema T.J."/>
        </authorList>
    </citation>
    <scope>NUCLEOTIDE SEQUENCE</scope>
</reference>